<dbReference type="Gene3D" id="3.10.450.50">
    <property type="match status" value="1"/>
</dbReference>
<dbReference type="STRING" id="1550231.SAMN05660662_0921"/>
<dbReference type="SUPFAM" id="SSF54427">
    <property type="entry name" value="NTF2-like"/>
    <property type="match status" value="1"/>
</dbReference>
<dbReference type="Pfam" id="PF13474">
    <property type="entry name" value="SnoaL_3"/>
    <property type="match status" value="1"/>
</dbReference>
<dbReference type="OrthoDB" id="9812295at2"/>
<dbReference type="GO" id="GO:0016853">
    <property type="term" value="F:isomerase activity"/>
    <property type="evidence" value="ECO:0007669"/>
    <property type="project" value="UniProtKB-KW"/>
</dbReference>
<dbReference type="InterPro" id="IPR037401">
    <property type="entry name" value="SnoaL-like"/>
</dbReference>
<accession>A0A1G7I049</accession>
<name>A0A1G7I049_9ACTN</name>
<gene>
    <name evidence="2" type="ORF">SAMN05660662_0921</name>
</gene>
<reference evidence="3" key="1">
    <citation type="submission" date="2016-10" db="EMBL/GenBank/DDBJ databases">
        <authorList>
            <person name="Varghese N."/>
            <person name="Submissions S."/>
        </authorList>
    </citation>
    <scope>NUCLEOTIDE SEQUENCE [LARGE SCALE GENOMIC DNA]</scope>
    <source>
        <strain evidence="3">DSM 44268</strain>
    </source>
</reference>
<dbReference type="RefSeq" id="WP_091763865.1">
    <property type="nucleotide sequence ID" value="NZ_FNBT01000001.1"/>
</dbReference>
<organism evidence="2 3">
    <name type="scientific">Blastococcus aurantiacus</name>
    <dbReference type="NCBI Taxonomy" id="1550231"/>
    <lineage>
        <taxon>Bacteria</taxon>
        <taxon>Bacillati</taxon>
        <taxon>Actinomycetota</taxon>
        <taxon>Actinomycetes</taxon>
        <taxon>Geodermatophilales</taxon>
        <taxon>Geodermatophilaceae</taxon>
        <taxon>Blastococcus</taxon>
    </lineage>
</organism>
<evidence type="ECO:0000259" key="1">
    <source>
        <dbReference type="Pfam" id="PF13474"/>
    </source>
</evidence>
<dbReference type="AlphaFoldDB" id="A0A1G7I049"/>
<evidence type="ECO:0000313" key="3">
    <source>
        <dbReference type="Proteomes" id="UP000199406"/>
    </source>
</evidence>
<feature type="domain" description="SnoaL-like" evidence="1">
    <location>
        <begin position="15"/>
        <end position="133"/>
    </location>
</feature>
<dbReference type="Proteomes" id="UP000199406">
    <property type="component" value="Unassembled WGS sequence"/>
</dbReference>
<evidence type="ECO:0000313" key="2">
    <source>
        <dbReference type="EMBL" id="SDF05953.1"/>
    </source>
</evidence>
<sequence>MTTETEASVRELIELHERWFAAAENKDVEASMEPISADIISYEHVSPLQFTALDDIRKECQRGFEQELDDFTWTVPDLRVIVREDLGVAWGLNRMASRRPDGTERVTWSRGTRIFRKVDGKWLMVHQHVSFPFEPETGAAALALAP</sequence>
<keyword evidence="3" id="KW-1185">Reference proteome</keyword>
<dbReference type="InterPro" id="IPR032710">
    <property type="entry name" value="NTF2-like_dom_sf"/>
</dbReference>
<dbReference type="EMBL" id="FNBT01000001">
    <property type="protein sequence ID" value="SDF05953.1"/>
    <property type="molecule type" value="Genomic_DNA"/>
</dbReference>
<protein>
    <submittedName>
        <fullName evidence="2">Ketosteroid isomerase homolog</fullName>
    </submittedName>
</protein>
<proteinExistence type="predicted"/>
<keyword evidence="2" id="KW-0413">Isomerase</keyword>